<dbReference type="Proteomes" id="UP000324629">
    <property type="component" value="Unassembled WGS sequence"/>
</dbReference>
<keyword evidence="2" id="KW-1185">Reference proteome</keyword>
<gene>
    <name evidence="1" type="ORF">DEA37_0012402</name>
</gene>
<name>A0A5J4N6U3_9TREM</name>
<protein>
    <submittedName>
        <fullName evidence="1">Uncharacterized protein</fullName>
    </submittedName>
</protein>
<evidence type="ECO:0000313" key="2">
    <source>
        <dbReference type="Proteomes" id="UP000324629"/>
    </source>
</evidence>
<accession>A0A5J4N6U3</accession>
<sequence length="220" mass="24408">MIAFLPSCSCTTNMCNPPGNLAVAKNSGLISDDIFSSFAKSSRYAKQVVHIGLRKDILISKRVQRVAAGTDTGLSHFSHDSPREEYRWNPVLLRNAVPWCLHVAQIEPCRADVPHVLTDDPVKMVPVAGTSTAVLVGRPVARKRTSSKRSTVIGKPPFRKLAPNLERRRGMKEDLAFCFQQLHTRTIHQSVFLGALRMHHPTLLLDPGPLMSAPRDCLKK</sequence>
<evidence type="ECO:0000313" key="1">
    <source>
        <dbReference type="EMBL" id="KAA3671252.1"/>
    </source>
</evidence>
<organism evidence="1 2">
    <name type="scientific">Paragonimus westermani</name>
    <dbReference type="NCBI Taxonomy" id="34504"/>
    <lineage>
        <taxon>Eukaryota</taxon>
        <taxon>Metazoa</taxon>
        <taxon>Spiralia</taxon>
        <taxon>Lophotrochozoa</taxon>
        <taxon>Platyhelminthes</taxon>
        <taxon>Trematoda</taxon>
        <taxon>Digenea</taxon>
        <taxon>Plagiorchiida</taxon>
        <taxon>Troglotremata</taxon>
        <taxon>Troglotrematidae</taxon>
        <taxon>Paragonimus</taxon>
    </lineage>
</organism>
<proteinExistence type="predicted"/>
<reference evidence="1 2" key="1">
    <citation type="journal article" date="2019" name="Gigascience">
        <title>Whole-genome sequence of the oriental lung fluke Paragonimus westermani.</title>
        <authorList>
            <person name="Oey H."/>
            <person name="Zakrzewski M."/>
            <person name="Narain K."/>
            <person name="Devi K.R."/>
            <person name="Agatsuma T."/>
            <person name="Nawaratna S."/>
            <person name="Gobert G.N."/>
            <person name="Jones M.K."/>
            <person name="Ragan M.A."/>
            <person name="McManus D.P."/>
            <person name="Krause L."/>
        </authorList>
    </citation>
    <scope>NUCLEOTIDE SEQUENCE [LARGE SCALE GENOMIC DNA]</scope>
    <source>
        <strain evidence="1 2">IND2009</strain>
    </source>
</reference>
<dbReference type="EMBL" id="QNGE01006884">
    <property type="protein sequence ID" value="KAA3671252.1"/>
    <property type="molecule type" value="Genomic_DNA"/>
</dbReference>
<comment type="caution">
    <text evidence="1">The sequence shown here is derived from an EMBL/GenBank/DDBJ whole genome shotgun (WGS) entry which is preliminary data.</text>
</comment>
<dbReference type="AlphaFoldDB" id="A0A5J4N6U3"/>